<evidence type="ECO:0000313" key="8">
    <source>
        <dbReference type="EMBL" id="CAL4060408.1"/>
    </source>
</evidence>
<evidence type="ECO:0000259" key="7">
    <source>
        <dbReference type="PROSITE" id="PS50157"/>
    </source>
</evidence>
<proteinExistence type="predicted"/>
<dbReference type="SMART" id="SM00355">
    <property type="entry name" value="ZnF_C2H2"/>
    <property type="match status" value="5"/>
</dbReference>
<comment type="caution">
    <text evidence="8">The sequence shown here is derived from an EMBL/GenBank/DDBJ whole genome shotgun (WGS) entry which is preliminary data.</text>
</comment>
<keyword evidence="9" id="KW-1185">Reference proteome</keyword>
<keyword evidence="3 6" id="KW-0863">Zinc-finger</keyword>
<dbReference type="InterPro" id="IPR013087">
    <property type="entry name" value="Znf_C2H2_type"/>
</dbReference>
<evidence type="ECO:0000256" key="1">
    <source>
        <dbReference type="ARBA" id="ARBA00022723"/>
    </source>
</evidence>
<name>A0AAV2PLM3_MEGNR</name>
<dbReference type="SUPFAM" id="SSF57667">
    <property type="entry name" value="beta-beta-alpha zinc fingers"/>
    <property type="match status" value="3"/>
</dbReference>
<dbReference type="PANTHER" id="PTHR24393:SF34">
    <property type="entry name" value="PR_SET DOMAIN 13"/>
    <property type="match status" value="1"/>
</dbReference>
<keyword evidence="4" id="KW-0862">Zinc</keyword>
<dbReference type="Pfam" id="PF00096">
    <property type="entry name" value="zf-C2H2"/>
    <property type="match status" value="1"/>
</dbReference>
<dbReference type="EMBL" id="CAXKWB010000355">
    <property type="protein sequence ID" value="CAL4060408.1"/>
    <property type="molecule type" value="Genomic_DNA"/>
</dbReference>
<dbReference type="PROSITE" id="PS00028">
    <property type="entry name" value="ZINC_FINGER_C2H2_1"/>
    <property type="match status" value="4"/>
</dbReference>
<sequence>MHLISHSKMKLTQVTQQYECSHCEKTFSKRGLRNHLRTQADEEIPQCIHCCKIFSHKCLLKIHMRTHDVEKLNQCSHCDKTFAHECKLMKHLLTHTHTREKPCPCKQCIKVLSQYCNVKDNQRIHIREEDPTSHINFHMRTHDVEKVNQCSHCDKTFSHESNLLKHLLTHGYSMDKPCQCNQCIKLLPHIKDNQRILTREKDPSSHIFVCHVCYKTIMTKEDLDIHLNKHENNSLSKYVKGNKKMNEMDSSFDLSSEKETANEIKTEQTDISVSEDHIEIELDKDLDYGILAPISSFKTHENNSLSNSAKNKKIHMIDSNLDHISGNEISKEIKTEQNDILVSEDHIAIDLDKDLDDAILGTISSIKKEELNDLEVKDEDLLDTMHSMKQELDDSGA</sequence>
<dbReference type="Pfam" id="PF13894">
    <property type="entry name" value="zf-C2H2_4"/>
    <property type="match status" value="1"/>
</dbReference>
<dbReference type="GO" id="GO:0008270">
    <property type="term" value="F:zinc ion binding"/>
    <property type="evidence" value="ECO:0007669"/>
    <property type="project" value="UniProtKB-KW"/>
</dbReference>
<dbReference type="Proteomes" id="UP001497623">
    <property type="component" value="Unassembled WGS sequence"/>
</dbReference>
<dbReference type="InterPro" id="IPR036236">
    <property type="entry name" value="Znf_C2H2_sf"/>
</dbReference>
<keyword evidence="2" id="KW-0677">Repeat</keyword>
<dbReference type="Gene3D" id="3.30.160.60">
    <property type="entry name" value="Classic Zinc Finger"/>
    <property type="match status" value="3"/>
</dbReference>
<keyword evidence="5" id="KW-0539">Nucleus</keyword>
<evidence type="ECO:0000256" key="2">
    <source>
        <dbReference type="ARBA" id="ARBA00022737"/>
    </source>
</evidence>
<evidence type="ECO:0000256" key="3">
    <source>
        <dbReference type="ARBA" id="ARBA00022771"/>
    </source>
</evidence>
<evidence type="ECO:0000256" key="5">
    <source>
        <dbReference type="ARBA" id="ARBA00023242"/>
    </source>
</evidence>
<organism evidence="8 9">
    <name type="scientific">Meganyctiphanes norvegica</name>
    <name type="common">Northern krill</name>
    <name type="synonym">Thysanopoda norvegica</name>
    <dbReference type="NCBI Taxonomy" id="48144"/>
    <lineage>
        <taxon>Eukaryota</taxon>
        <taxon>Metazoa</taxon>
        <taxon>Ecdysozoa</taxon>
        <taxon>Arthropoda</taxon>
        <taxon>Crustacea</taxon>
        <taxon>Multicrustacea</taxon>
        <taxon>Malacostraca</taxon>
        <taxon>Eumalacostraca</taxon>
        <taxon>Eucarida</taxon>
        <taxon>Euphausiacea</taxon>
        <taxon>Euphausiidae</taxon>
        <taxon>Meganyctiphanes</taxon>
    </lineage>
</organism>
<evidence type="ECO:0000256" key="6">
    <source>
        <dbReference type="PROSITE-ProRule" id="PRU00042"/>
    </source>
</evidence>
<reference evidence="8 9" key="1">
    <citation type="submission" date="2024-05" db="EMBL/GenBank/DDBJ databases">
        <authorList>
            <person name="Wallberg A."/>
        </authorList>
    </citation>
    <scope>NUCLEOTIDE SEQUENCE [LARGE SCALE GENOMIC DNA]</scope>
</reference>
<gene>
    <name evidence="8" type="ORF">MNOR_LOCUS1336</name>
</gene>
<dbReference type="PANTHER" id="PTHR24393">
    <property type="entry name" value="ZINC FINGER PROTEIN"/>
    <property type="match status" value="1"/>
</dbReference>
<feature type="domain" description="C2H2-type" evidence="7">
    <location>
        <begin position="148"/>
        <end position="177"/>
    </location>
</feature>
<keyword evidence="1" id="KW-0479">Metal-binding</keyword>
<feature type="domain" description="C2H2-type" evidence="7">
    <location>
        <begin position="45"/>
        <end position="72"/>
    </location>
</feature>
<dbReference type="GO" id="GO:0005634">
    <property type="term" value="C:nucleus"/>
    <property type="evidence" value="ECO:0007669"/>
    <property type="project" value="TreeGrafter"/>
</dbReference>
<evidence type="ECO:0000256" key="4">
    <source>
        <dbReference type="ARBA" id="ARBA00022833"/>
    </source>
</evidence>
<protein>
    <recommendedName>
        <fullName evidence="7">C2H2-type domain-containing protein</fullName>
    </recommendedName>
</protein>
<dbReference type="GO" id="GO:0001228">
    <property type="term" value="F:DNA-binding transcription activator activity, RNA polymerase II-specific"/>
    <property type="evidence" value="ECO:0007669"/>
    <property type="project" value="TreeGrafter"/>
</dbReference>
<accession>A0AAV2PLM3</accession>
<feature type="domain" description="C2H2-type" evidence="7">
    <location>
        <begin position="73"/>
        <end position="102"/>
    </location>
</feature>
<dbReference type="GO" id="GO:0000978">
    <property type="term" value="F:RNA polymerase II cis-regulatory region sequence-specific DNA binding"/>
    <property type="evidence" value="ECO:0007669"/>
    <property type="project" value="TreeGrafter"/>
</dbReference>
<evidence type="ECO:0000313" key="9">
    <source>
        <dbReference type="Proteomes" id="UP001497623"/>
    </source>
</evidence>
<dbReference type="AlphaFoldDB" id="A0AAV2PLM3"/>
<dbReference type="PROSITE" id="PS50157">
    <property type="entry name" value="ZINC_FINGER_C2H2_2"/>
    <property type="match status" value="3"/>
</dbReference>